<evidence type="ECO:0000256" key="6">
    <source>
        <dbReference type="ARBA" id="ARBA00022490"/>
    </source>
</evidence>
<dbReference type="GO" id="GO:0005634">
    <property type="term" value="C:nucleus"/>
    <property type="evidence" value="ECO:0007669"/>
    <property type="project" value="UniProtKB-SubCell"/>
</dbReference>
<dbReference type="PANTHER" id="PTHR12303:SF6">
    <property type="entry name" value="CARNOSINE N-METHYLTRANSFERASE"/>
    <property type="match status" value="1"/>
</dbReference>
<dbReference type="GO" id="GO:0032259">
    <property type="term" value="P:methylation"/>
    <property type="evidence" value="ECO:0007669"/>
    <property type="project" value="UniProtKB-KW"/>
</dbReference>
<gene>
    <name evidence="13" type="ORF">CINCED_3A008587</name>
</gene>
<dbReference type="OrthoDB" id="978at2759"/>
<dbReference type="EC" id="2.1.1.22" evidence="4"/>
<evidence type="ECO:0000256" key="10">
    <source>
        <dbReference type="ARBA" id="ARBA00023242"/>
    </source>
</evidence>
<evidence type="ECO:0000256" key="1">
    <source>
        <dbReference type="ARBA" id="ARBA00004123"/>
    </source>
</evidence>
<dbReference type="GO" id="GO:0005829">
    <property type="term" value="C:cytosol"/>
    <property type="evidence" value="ECO:0007669"/>
    <property type="project" value="UniProtKB-SubCell"/>
</dbReference>
<dbReference type="EMBL" id="CABPRJ010001430">
    <property type="protein sequence ID" value="VVC36056.1"/>
    <property type="molecule type" value="Genomic_DNA"/>
</dbReference>
<accession>A0A5E4N0F0</accession>
<dbReference type="InterPro" id="IPR012901">
    <property type="entry name" value="CARME"/>
</dbReference>
<dbReference type="Gene3D" id="3.40.50.150">
    <property type="entry name" value="Vaccinia Virus protein VP39"/>
    <property type="match status" value="1"/>
</dbReference>
<sequence>MDFCHTHEENNEEEKRSFQRIIRAFMFYKTHSLSRLTKTIHYLRSLPEQHQRLLTNYSNSLETIRNCIDYNYNVILGMVQDSAYLFENQNTPSLDGWHSTDEVNKPIETDLEKVESTLKQLVRDWSIEGIEERKTCYKPIIDEILKEFPLKSVSASDIKILVPGAGLGRLVFEIAKLGYTSQGNEFSVFMLIASNFVLNKCRGVNTHVLFPWIHQCDNNLETKHQTQCITFPDINPAKEFPENASISMVAGDFLQVYTNKDEWNCIATCFFIDCANNIVAFIETIYKILKPGGIWINLGPLLYHYSNMFDQNSIEPSYEVIKEVIKGIGFQFEKEILNVPTKYSQNPHSMLQYEYKSVYFVCRKPKFNLSVMYSATENGLNYPTEDEEEEEEKDDEIDTRNFTSDIDDHYA</sequence>
<feature type="compositionally biased region" description="Acidic residues" evidence="12">
    <location>
        <begin position="384"/>
        <end position="397"/>
    </location>
</feature>
<keyword evidence="9" id="KW-0949">S-adenosyl-L-methionine</keyword>
<keyword evidence="10" id="KW-0539">Nucleus</keyword>
<dbReference type="FunFam" id="3.40.50.150:FF:000094">
    <property type="entry name" value="Carnosine N-methyltransferase 1"/>
    <property type="match status" value="1"/>
</dbReference>
<evidence type="ECO:0000256" key="4">
    <source>
        <dbReference type="ARBA" id="ARBA00012003"/>
    </source>
</evidence>
<evidence type="ECO:0000313" key="13">
    <source>
        <dbReference type="EMBL" id="VVC36056.1"/>
    </source>
</evidence>
<name>A0A5E4N0F0_9HEMI</name>
<dbReference type="AlphaFoldDB" id="A0A5E4N0F0"/>
<organism evidence="13 14">
    <name type="scientific">Cinara cedri</name>
    <dbReference type="NCBI Taxonomy" id="506608"/>
    <lineage>
        <taxon>Eukaryota</taxon>
        <taxon>Metazoa</taxon>
        <taxon>Ecdysozoa</taxon>
        <taxon>Arthropoda</taxon>
        <taxon>Hexapoda</taxon>
        <taxon>Insecta</taxon>
        <taxon>Pterygota</taxon>
        <taxon>Neoptera</taxon>
        <taxon>Paraneoptera</taxon>
        <taxon>Hemiptera</taxon>
        <taxon>Sternorrhyncha</taxon>
        <taxon>Aphidomorpha</taxon>
        <taxon>Aphidoidea</taxon>
        <taxon>Aphididae</taxon>
        <taxon>Lachninae</taxon>
        <taxon>Cinara</taxon>
    </lineage>
</organism>
<dbReference type="SUPFAM" id="SSF53335">
    <property type="entry name" value="S-adenosyl-L-methionine-dependent methyltransferases"/>
    <property type="match status" value="1"/>
</dbReference>
<dbReference type="GO" id="GO:0030735">
    <property type="term" value="F:carnosine N-methyltransferase activity"/>
    <property type="evidence" value="ECO:0007669"/>
    <property type="project" value="UniProtKB-EC"/>
</dbReference>
<keyword evidence="7 13" id="KW-0489">Methyltransferase</keyword>
<evidence type="ECO:0000256" key="12">
    <source>
        <dbReference type="SAM" id="MobiDB-lite"/>
    </source>
</evidence>
<proteinExistence type="inferred from homology"/>
<evidence type="ECO:0000256" key="11">
    <source>
        <dbReference type="ARBA" id="ARBA00054322"/>
    </source>
</evidence>
<evidence type="ECO:0000313" key="14">
    <source>
        <dbReference type="Proteomes" id="UP000325440"/>
    </source>
</evidence>
<dbReference type="Pfam" id="PF07942">
    <property type="entry name" value="CARME"/>
    <property type="match status" value="1"/>
</dbReference>
<evidence type="ECO:0000256" key="7">
    <source>
        <dbReference type="ARBA" id="ARBA00022603"/>
    </source>
</evidence>
<comment type="subcellular location">
    <subcellularLocation>
        <location evidence="2">Cytoplasm</location>
        <location evidence="2">Cytosol</location>
    </subcellularLocation>
    <subcellularLocation>
        <location evidence="1">Nucleus</location>
    </subcellularLocation>
</comment>
<protein>
    <recommendedName>
        <fullName evidence="5">Carnosine N-methyltransferase</fullName>
        <ecNumber evidence="4">2.1.1.22</ecNumber>
    </recommendedName>
</protein>
<evidence type="ECO:0000256" key="3">
    <source>
        <dbReference type="ARBA" id="ARBA00010086"/>
    </source>
</evidence>
<feature type="region of interest" description="Disordered" evidence="12">
    <location>
        <begin position="380"/>
        <end position="411"/>
    </location>
</feature>
<dbReference type="InterPro" id="IPR029063">
    <property type="entry name" value="SAM-dependent_MTases_sf"/>
</dbReference>
<keyword evidence="14" id="KW-1185">Reference proteome</keyword>
<evidence type="ECO:0000256" key="8">
    <source>
        <dbReference type="ARBA" id="ARBA00022679"/>
    </source>
</evidence>
<comment type="similarity">
    <text evidence="3">Belongs to the carnosine N-methyltransferase family.</text>
</comment>
<comment type="function">
    <text evidence="11">N-methyltransferase that catalyzes the formation of anserine (beta-alanyl-N(Pi)-methyl-L-histidine) from carnosine. Anserine, a methylated derivative of carnosine (beta-alanyl-L-histidine), is an abundant constituent of vertebrate skeletal muscles. Also methylates other L-histidine-containing di- and tripeptides such as Gly-Gly-His, Gly-His and homocarnosine (GABA-His).</text>
</comment>
<dbReference type="PANTHER" id="PTHR12303">
    <property type="entry name" value="CARNOSINE N-METHYLTRANSFERASE"/>
    <property type="match status" value="1"/>
</dbReference>
<evidence type="ECO:0000256" key="9">
    <source>
        <dbReference type="ARBA" id="ARBA00022691"/>
    </source>
</evidence>
<keyword evidence="8 13" id="KW-0808">Transferase</keyword>
<dbReference type="Proteomes" id="UP000325440">
    <property type="component" value="Unassembled WGS sequence"/>
</dbReference>
<dbReference type="SMART" id="SM01296">
    <property type="entry name" value="N2227"/>
    <property type="match status" value="1"/>
</dbReference>
<reference evidence="13 14" key="1">
    <citation type="submission" date="2019-08" db="EMBL/GenBank/DDBJ databases">
        <authorList>
            <person name="Alioto T."/>
            <person name="Alioto T."/>
            <person name="Gomez Garrido J."/>
        </authorList>
    </citation>
    <scope>NUCLEOTIDE SEQUENCE [LARGE SCALE GENOMIC DNA]</scope>
</reference>
<evidence type="ECO:0000256" key="5">
    <source>
        <dbReference type="ARBA" id="ARBA00015448"/>
    </source>
</evidence>
<dbReference type="GO" id="GO:0035498">
    <property type="term" value="P:carnosine metabolic process"/>
    <property type="evidence" value="ECO:0007669"/>
    <property type="project" value="TreeGrafter"/>
</dbReference>
<evidence type="ECO:0000256" key="2">
    <source>
        <dbReference type="ARBA" id="ARBA00004514"/>
    </source>
</evidence>
<keyword evidence="6" id="KW-0963">Cytoplasm</keyword>